<dbReference type="SUPFAM" id="SSF56281">
    <property type="entry name" value="Metallo-hydrolase/oxidoreductase"/>
    <property type="match status" value="1"/>
</dbReference>
<dbReference type="Pfam" id="PF12706">
    <property type="entry name" value="Lactamase_B_2"/>
    <property type="match status" value="1"/>
</dbReference>
<dbReference type="Pfam" id="PF07522">
    <property type="entry name" value="DRMBL"/>
    <property type="match status" value="1"/>
</dbReference>
<dbReference type="EMBL" id="BLLF01000033">
    <property type="protein sequence ID" value="GFH06317.1"/>
    <property type="molecule type" value="Genomic_DNA"/>
</dbReference>
<dbReference type="GO" id="GO:0003684">
    <property type="term" value="F:damaged DNA binding"/>
    <property type="evidence" value="ECO:0007669"/>
    <property type="project" value="TreeGrafter"/>
</dbReference>
<keyword evidence="5" id="KW-0539">Nucleus</keyword>
<evidence type="ECO:0000256" key="2">
    <source>
        <dbReference type="ARBA" id="ARBA00010304"/>
    </source>
</evidence>
<gene>
    <name evidence="8" type="ORF">HaLaN_00927</name>
</gene>
<dbReference type="GO" id="GO:0036297">
    <property type="term" value="P:interstrand cross-link repair"/>
    <property type="evidence" value="ECO:0007669"/>
    <property type="project" value="TreeGrafter"/>
</dbReference>
<dbReference type="Gene3D" id="3.40.50.12650">
    <property type="match status" value="1"/>
</dbReference>
<evidence type="ECO:0000259" key="7">
    <source>
        <dbReference type="Pfam" id="PF12706"/>
    </source>
</evidence>
<evidence type="ECO:0000256" key="4">
    <source>
        <dbReference type="ARBA" id="ARBA00023204"/>
    </source>
</evidence>
<dbReference type="AlphaFoldDB" id="A0A699Y811"/>
<dbReference type="GO" id="GO:0006303">
    <property type="term" value="P:double-strand break repair via nonhomologous end joining"/>
    <property type="evidence" value="ECO:0007669"/>
    <property type="project" value="TreeGrafter"/>
</dbReference>
<dbReference type="PANTHER" id="PTHR23240:SF35">
    <property type="entry name" value="DNA REPAIR METALLO-BETA-LACTAMASE FAMILY PROTEIN-RELATED"/>
    <property type="match status" value="1"/>
</dbReference>
<dbReference type="PANTHER" id="PTHR23240">
    <property type="entry name" value="DNA CROSS-LINK REPAIR PROTEIN PSO2/SNM1-RELATED"/>
    <property type="match status" value="1"/>
</dbReference>
<keyword evidence="4" id="KW-0234">DNA repair</keyword>
<dbReference type="InterPro" id="IPR036866">
    <property type="entry name" value="RibonucZ/Hydroxyglut_hydro"/>
</dbReference>
<reference evidence="8 9" key="1">
    <citation type="submission" date="2020-02" db="EMBL/GenBank/DDBJ databases">
        <title>Draft genome sequence of Haematococcus lacustris strain NIES-144.</title>
        <authorList>
            <person name="Morimoto D."/>
            <person name="Nakagawa S."/>
            <person name="Yoshida T."/>
            <person name="Sawayama S."/>
        </authorList>
    </citation>
    <scope>NUCLEOTIDE SEQUENCE [LARGE SCALE GENOMIC DNA]</scope>
    <source>
        <strain evidence="8 9">NIES-144</strain>
    </source>
</reference>
<keyword evidence="9" id="KW-1185">Reference proteome</keyword>
<accession>A0A699Y811</accession>
<evidence type="ECO:0000259" key="6">
    <source>
        <dbReference type="Pfam" id="PF07522"/>
    </source>
</evidence>
<comment type="similarity">
    <text evidence="2">Belongs to the DNA repair metallo-beta-lactamase (DRMBL) family.</text>
</comment>
<feature type="domain" description="DNA repair metallo-beta-lactamase" evidence="6">
    <location>
        <begin position="224"/>
        <end position="336"/>
    </location>
</feature>
<dbReference type="Gene3D" id="3.60.15.10">
    <property type="entry name" value="Ribonuclease Z/Hydroxyacylglutathione hydrolase-like"/>
    <property type="match status" value="1"/>
</dbReference>
<evidence type="ECO:0000256" key="3">
    <source>
        <dbReference type="ARBA" id="ARBA00022763"/>
    </source>
</evidence>
<keyword evidence="3" id="KW-0227">DNA damage</keyword>
<organism evidence="8 9">
    <name type="scientific">Haematococcus lacustris</name>
    <name type="common">Green alga</name>
    <name type="synonym">Haematococcus pluvialis</name>
    <dbReference type="NCBI Taxonomy" id="44745"/>
    <lineage>
        <taxon>Eukaryota</taxon>
        <taxon>Viridiplantae</taxon>
        <taxon>Chlorophyta</taxon>
        <taxon>core chlorophytes</taxon>
        <taxon>Chlorophyceae</taxon>
        <taxon>CS clade</taxon>
        <taxon>Chlamydomonadales</taxon>
        <taxon>Haematococcaceae</taxon>
        <taxon>Haematococcus</taxon>
    </lineage>
</organism>
<evidence type="ECO:0000256" key="1">
    <source>
        <dbReference type="ARBA" id="ARBA00004123"/>
    </source>
</evidence>
<dbReference type="CDD" id="cd16273">
    <property type="entry name" value="SNM1A-1C-like_MBL-fold"/>
    <property type="match status" value="1"/>
</dbReference>
<feature type="domain" description="Metallo-beta-lactamase" evidence="7">
    <location>
        <begin position="24"/>
        <end position="153"/>
    </location>
</feature>
<name>A0A699Y811_HAELA</name>
<evidence type="ECO:0000313" key="8">
    <source>
        <dbReference type="EMBL" id="GFH06317.1"/>
    </source>
</evidence>
<evidence type="ECO:0000256" key="5">
    <source>
        <dbReference type="ARBA" id="ARBA00023242"/>
    </source>
</evidence>
<comment type="caution">
    <text evidence="8">The sequence shown here is derived from an EMBL/GenBank/DDBJ whole genome shotgun (WGS) entry which is preliminary data.</text>
</comment>
<dbReference type="Proteomes" id="UP000485058">
    <property type="component" value="Unassembled WGS sequence"/>
</dbReference>
<dbReference type="InterPro" id="IPR001279">
    <property type="entry name" value="Metallo-B-lactamas"/>
</dbReference>
<comment type="subcellular location">
    <subcellularLocation>
        <location evidence="1">Nucleus</location>
    </subcellularLocation>
</comment>
<proteinExistence type="inferred from homology"/>
<dbReference type="GO" id="GO:0035312">
    <property type="term" value="F:5'-3' DNA exonuclease activity"/>
    <property type="evidence" value="ECO:0007669"/>
    <property type="project" value="TreeGrafter"/>
</dbReference>
<dbReference type="GO" id="GO:0005634">
    <property type="term" value="C:nucleus"/>
    <property type="evidence" value="ECO:0007669"/>
    <property type="project" value="UniProtKB-SubCell"/>
</dbReference>
<protein>
    <submittedName>
        <fullName evidence="8">Lactamase_B domain-containing protein</fullName>
    </submittedName>
</protein>
<dbReference type="InterPro" id="IPR011084">
    <property type="entry name" value="DRMBL"/>
</dbReference>
<sequence length="403" mass="44592">MSSLVAPVHKVIPGTGFVVDGFRHSQPAATAYFLTHGHSDHYAGITANWCAGPIYCSHITARLILHLLGVQPQYVHGLDLHKPYVIHGTEVTLVEANHCPGAVQLLFRLADGRKFIHCGDMRFEPALLQDPHLAAFRGATAIFLDTTYCLNAKYTFPPQVHAASNTFSPDGAVCHQQLFLISTYVIGKEKILFAVHRSTGLRLYVDETKWGVLSCLGYGAQLMRDTFTTDPAASPIHVTGWGFLGDTWPYFRPNFTNMEAVRQQYGAQRVVGFCPTGWLHEVRKTLRESGSFPVRHKGGRLQVHLVPYSEHSSFPELQEYVKWVKPHKVIPTVNVEGAEGERKLRSMLKVFGALVDQTAGKAALLAGMVLKRQGTAGGRVSEGYGKSKVEVMELEDLEEQDSD</sequence>
<evidence type="ECO:0000313" key="9">
    <source>
        <dbReference type="Proteomes" id="UP000485058"/>
    </source>
</evidence>